<evidence type="ECO:0000256" key="3">
    <source>
        <dbReference type="ARBA" id="ARBA00012643"/>
    </source>
</evidence>
<accession>A0A8J5N1C5</accession>
<dbReference type="GO" id="GO:0009117">
    <property type="term" value="P:nucleotide metabolic process"/>
    <property type="evidence" value="ECO:0007669"/>
    <property type="project" value="UniProtKB-KW"/>
</dbReference>
<evidence type="ECO:0000256" key="4">
    <source>
        <dbReference type="ARBA" id="ARBA00022723"/>
    </source>
</evidence>
<keyword evidence="4" id="KW-0479">Metal-binding</keyword>
<keyword evidence="6 9" id="KW-0378">Hydrolase</keyword>
<evidence type="ECO:0000256" key="2">
    <source>
        <dbReference type="ARBA" id="ARBA00008389"/>
    </source>
</evidence>
<dbReference type="InterPro" id="IPR036412">
    <property type="entry name" value="HAD-like_sf"/>
</dbReference>
<comment type="subcellular location">
    <subcellularLocation>
        <location evidence="9">Cytoplasm</location>
    </subcellularLocation>
</comment>
<dbReference type="GO" id="GO:0000287">
    <property type="term" value="F:magnesium ion binding"/>
    <property type="evidence" value="ECO:0007669"/>
    <property type="project" value="InterPro"/>
</dbReference>
<dbReference type="PANTHER" id="PTHR13045:SF0">
    <property type="entry name" value="7-METHYLGUANOSINE PHOSPHATE-SPECIFIC 5'-NUCLEOTIDASE"/>
    <property type="match status" value="1"/>
</dbReference>
<dbReference type="Gene3D" id="1.10.150.340">
    <property type="entry name" value="Pyrimidine 5'-nucleotidase (UMPH-1), N-terminal domain"/>
    <property type="match status" value="1"/>
</dbReference>
<sequence>MISSRGTVLRAGGRQLTRVLGGSRPLELNIDLHNKVNCVRTKATESSDSALSCAPPSFMPETRTMYPTLEKLGLLSATHIRIQDMARAEELVTTIVGSGFSKLQIIADYDMTLTRSHVNGERAETSFGIMDNSAQMPAFYREEANKLLAKYYPIEIHPKMTEEEKIPYMIEWYEQIHKLIVKCQVSQESLKGMVSSSNARLRDGTEDLFSKLHSTNVPVLVFSAGMGDILEQVLRHFNVYTDNVKVVSNFFKYNEEGVMVGFKGELVHVFNKNENAIHSSNYFNKLKGRNNVILMGDSLGDIKMAMGVPQPSNVLRIGFLNDKVREVLKHCLLLNLMFIVQEERLEAYMNNFDIVLIDDQTMDVAGSIVGLMK</sequence>
<dbReference type="Pfam" id="PF05822">
    <property type="entry name" value="UMPH-1"/>
    <property type="match status" value="1"/>
</dbReference>
<comment type="catalytic activity">
    <reaction evidence="1 9">
        <text>a ribonucleoside 5'-phosphate + H2O = a ribonucleoside + phosphate</text>
        <dbReference type="Rhea" id="RHEA:12484"/>
        <dbReference type="ChEBI" id="CHEBI:15377"/>
        <dbReference type="ChEBI" id="CHEBI:18254"/>
        <dbReference type="ChEBI" id="CHEBI:43474"/>
        <dbReference type="ChEBI" id="CHEBI:58043"/>
        <dbReference type="EC" id="3.1.3.5"/>
    </reaction>
</comment>
<dbReference type="Gene3D" id="3.40.50.1000">
    <property type="entry name" value="HAD superfamily/HAD-like"/>
    <property type="match status" value="1"/>
</dbReference>
<dbReference type="FunFam" id="1.10.150.340:FF:000001">
    <property type="entry name" value="Cytosolic 5-nucleotidase 3-like"/>
    <property type="match status" value="1"/>
</dbReference>
<organism evidence="10 11">
    <name type="scientific">Homarus americanus</name>
    <name type="common">American lobster</name>
    <dbReference type="NCBI Taxonomy" id="6706"/>
    <lineage>
        <taxon>Eukaryota</taxon>
        <taxon>Metazoa</taxon>
        <taxon>Ecdysozoa</taxon>
        <taxon>Arthropoda</taxon>
        <taxon>Crustacea</taxon>
        <taxon>Multicrustacea</taxon>
        <taxon>Malacostraca</taxon>
        <taxon>Eumalacostraca</taxon>
        <taxon>Eucarida</taxon>
        <taxon>Decapoda</taxon>
        <taxon>Pleocyemata</taxon>
        <taxon>Astacidea</taxon>
        <taxon>Nephropoidea</taxon>
        <taxon>Nephropidae</taxon>
        <taxon>Homarus</taxon>
    </lineage>
</organism>
<evidence type="ECO:0000256" key="7">
    <source>
        <dbReference type="ARBA" id="ARBA00022842"/>
    </source>
</evidence>
<keyword evidence="7" id="KW-0460">Magnesium</keyword>
<reference evidence="10" key="1">
    <citation type="journal article" date="2021" name="Sci. Adv.">
        <title>The American lobster genome reveals insights on longevity, neural, and immune adaptations.</title>
        <authorList>
            <person name="Polinski J.M."/>
            <person name="Zimin A.V."/>
            <person name="Clark K.F."/>
            <person name="Kohn A.B."/>
            <person name="Sadowski N."/>
            <person name="Timp W."/>
            <person name="Ptitsyn A."/>
            <person name="Khanna P."/>
            <person name="Romanova D.Y."/>
            <person name="Williams P."/>
            <person name="Greenwood S.J."/>
            <person name="Moroz L.L."/>
            <person name="Walt D.R."/>
            <person name="Bodnar A.G."/>
        </authorList>
    </citation>
    <scope>NUCLEOTIDE SEQUENCE</scope>
    <source>
        <strain evidence="10">GMGI-L3</strain>
    </source>
</reference>
<dbReference type="EC" id="3.1.3.5" evidence="3 9"/>
<dbReference type="SFLD" id="SFLDG01128">
    <property type="entry name" value="C1.4:_5'-Nucleotidase_Like"/>
    <property type="match status" value="1"/>
</dbReference>
<keyword evidence="8 9" id="KW-0546">Nucleotide metabolism</keyword>
<comment type="caution">
    <text evidence="10">The sequence shown here is derived from an EMBL/GenBank/DDBJ whole genome shotgun (WGS) entry which is preliminary data.</text>
</comment>
<comment type="similarity">
    <text evidence="2 9">Belongs to the pyrimidine 5'-nucleotidase family.</text>
</comment>
<evidence type="ECO:0000256" key="6">
    <source>
        <dbReference type="ARBA" id="ARBA00022801"/>
    </source>
</evidence>
<dbReference type="NCBIfam" id="TIGR01544">
    <property type="entry name" value="HAD-SF-IE"/>
    <property type="match status" value="1"/>
</dbReference>
<dbReference type="InterPro" id="IPR006434">
    <property type="entry name" value="Pyrimidine_nucleotidase_eu"/>
</dbReference>
<dbReference type="AlphaFoldDB" id="A0A8J5N1C5"/>
<evidence type="ECO:0000313" key="11">
    <source>
        <dbReference type="Proteomes" id="UP000747542"/>
    </source>
</evidence>
<evidence type="ECO:0000313" key="10">
    <source>
        <dbReference type="EMBL" id="KAG7170946.1"/>
    </source>
</evidence>
<dbReference type="GO" id="GO:0008253">
    <property type="term" value="F:5'-nucleotidase activity"/>
    <property type="evidence" value="ECO:0007669"/>
    <property type="project" value="UniProtKB-EC"/>
</dbReference>
<dbReference type="EMBL" id="JAHLQT010013238">
    <property type="protein sequence ID" value="KAG7170946.1"/>
    <property type="molecule type" value="Genomic_DNA"/>
</dbReference>
<keyword evidence="5 9" id="KW-0547">Nucleotide-binding</keyword>
<dbReference type="Proteomes" id="UP000747542">
    <property type="component" value="Unassembled WGS sequence"/>
</dbReference>
<evidence type="ECO:0000256" key="1">
    <source>
        <dbReference type="ARBA" id="ARBA00000815"/>
    </source>
</evidence>
<dbReference type="PANTHER" id="PTHR13045">
    <property type="entry name" value="5'-NUCLEOTIDASE"/>
    <property type="match status" value="1"/>
</dbReference>
<gene>
    <name evidence="10" type="primary">nt5c3-L</name>
    <name evidence="10" type="ORF">Hamer_G012519</name>
</gene>
<keyword evidence="11" id="KW-1185">Reference proteome</keyword>
<dbReference type="InterPro" id="IPR023214">
    <property type="entry name" value="HAD_sf"/>
</dbReference>
<dbReference type="GO" id="GO:0000166">
    <property type="term" value="F:nucleotide binding"/>
    <property type="evidence" value="ECO:0007669"/>
    <property type="project" value="UniProtKB-KW"/>
</dbReference>
<evidence type="ECO:0000256" key="8">
    <source>
        <dbReference type="ARBA" id="ARBA00023080"/>
    </source>
</evidence>
<proteinExistence type="inferred from homology"/>
<dbReference type="GO" id="GO:0005737">
    <property type="term" value="C:cytoplasm"/>
    <property type="evidence" value="ECO:0007669"/>
    <property type="project" value="UniProtKB-SubCell"/>
</dbReference>
<dbReference type="SUPFAM" id="SSF56784">
    <property type="entry name" value="HAD-like"/>
    <property type="match status" value="1"/>
</dbReference>
<protein>
    <recommendedName>
        <fullName evidence="3 9">5'-nucleotidase</fullName>
        <ecNumber evidence="3 9">3.1.3.5</ecNumber>
    </recommendedName>
</protein>
<keyword evidence="9" id="KW-0963">Cytoplasm</keyword>
<name>A0A8J5N1C5_HOMAM</name>
<evidence type="ECO:0000256" key="9">
    <source>
        <dbReference type="RuleBase" id="RU361276"/>
    </source>
</evidence>
<evidence type="ECO:0000256" key="5">
    <source>
        <dbReference type="ARBA" id="ARBA00022741"/>
    </source>
</evidence>
<dbReference type="SFLD" id="SFLDS00003">
    <property type="entry name" value="Haloacid_Dehalogenase"/>
    <property type="match status" value="1"/>
</dbReference>